<proteinExistence type="predicted"/>
<evidence type="ECO:0000313" key="2">
    <source>
        <dbReference type="EMBL" id="EYE99319.1"/>
    </source>
</evidence>
<accession>A0A017SRV0</accession>
<dbReference type="EMBL" id="KK088412">
    <property type="protein sequence ID" value="EYE99319.1"/>
    <property type="molecule type" value="Genomic_DNA"/>
</dbReference>
<dbReference type="Proteomes" id="UP000019804">
    <property type="component" value="Unassembled WGS sequence"/>
</dbReference>
<organism evidence="2 3">
    <name type="scientific">Aspergillus ruber (strain CBS 135680)</name>
    <dbReference type="NCBI Taxonomy" id="1388766"/>
    <lineage>
        <taxon>Eukaryota</taxon>
        <taxon>Fungi</taxon>
        <taxon>Dikarya</taxon>
        <taxon>Ascomycota</taxon>
        <taxon>Pezizomycotina</taxon>
        <taxon>Eurotiomycetes</taxon>
        <taxon>Eurotiomycetidae</taxon>
        <taxon>Eurotiales</taxon>
        <taxon>Aspergillaceae</taxon>
        <taxon>Aspergillus</taxon>
        <taxon>Aspergillus subgen. Aspergillus</taxon>
    </lineage>
</organism>
<keyword evidence="1" id="KW-0732">Signal</keyword>
<keyword evidence="3" id="KW-1185">Reference proteome</keyword>
<gene>
    <name evidence="2" type="ORF">EURHEDRAFT_408594</name>
</gene>
<dbReference type="HOGENOM" id="CLU_1677619_0_0_1"/>
<feature type="signal peptide" evidence="1">
    <location>
        <begin position="1"/>
        <end position="18"/>
    </location>
</feature>
<sequence length="158" mass="16395">MKLSIAAVSSFIAATVAASLPEAFTLVADGGKTVLTDGSNAYVGGSTDDKKILVLHGGGESSQGSAVTYTADDQTPTGWQNLYAITNANKPIAFTVPHSGATPEGASINGWGVNDQGYFTFNGEQAFAVQGDDGAQKIYYLGAGEGQFQKTPLYVKKY</sequence>
<dbReference type="AlphaFoldDB" id="A0A017SRV0"/>
<dbReference type="RefSeq" id="XP_040643007.1">
    <property type="nucleotide sequence ID" value="XM_040780869.1"/>
</dbReference>
<dbReference type="OrthoDB" id="5430620at2759"/>
<evidence type="ECO:0000313" key="3">
    <source>
        <dbReference type="Proteomes" id="UP000019804"/>
    </source>
</evidence>
<dbReference type="GeneID" id="63695993"/>
<feature type="chain" id="PRO_5001499578" evidence="1">
    <location>
        <begin position="19"/>
        <end position="158"/>
    </location>
</feature>
<protein>
    <submittedName>
        <fullName evidence="2">Uncharacterized protein</fullName>
    </submittedName>
</protein>
<reference evidence="3" key="1">
    <citation type="journal article" date="2014" name="Nat. Commun.">
        <title>Genomic adaptations of the halophilic Dead Sea filamentous fungus Eurotium rubrum.</title>
        <authorList>
            <person name="Kis-Papo T."/>
            <person name="Weig A.R."/>
            <person name="Riley R."/>
            <person name="Persoh D."/>
            <person name="Salamov A."/>
            <person name="Sun H."/>
            <person name="Lipzen A."/>
            <person name="Wasser S.P."/>
            <person name="Rambold G."/>
            <person name="Grigoriev I.V."/>
            <person name="Nevo E."/>
        </authorList>
    </citation>
    <scope>NUCLEOTIDE SEQUENCE [LARGE SCALE GENOMIC DNA]</scope>
    <source>
        <strain evidence="3">CBS 135680</strain>
    </source>
</reference>
<name>A0A017SRV0_ASPRC</name>
<evidence type="ECO:0000256" key="1">
    <source>
        <dbReference type="SAM" id="SignalP"/>
    </source>
</evidence>